<evidence type="ECO:0000256" key="1">
    <source>
        <dbReference type="SAM" id="MobiDB-lite"/>
    </source>
</evidence>
<organism evidence="2">
    <name type="scientific">mine drainage metagenome</name>
    <dbReference type="NCBI Taxonomy" id="410659"/>
    <lineage>
        <taxon>unclassified sequences</taxon>
        <taxon>metagenomes</taxon>
        <taxon>ecological metagenomes</taxon>
    </lineage>
</organism>
<evidence type="ECO:0000313" key="2">
    <source>
        <dbReference type="EMBL" id="OIQ89631.1"/>
    </source>
</evidence>
<sequence length="114" mass="12715">MSIRMTITRGVAAAFVGLGALAAVPAAQAETRWEAAHPRRDQVLDRTGHLHQRIARERREGEISPARAHALQLRVRRVRAREQALARRNGGYITPAQQAALNRQENRLSQRVGP</sequence>
<dbReference type="EMBL" id="MLJW01000322">
    <property type="protein sequence ID" value="OIQ89631.1"/>
    <property type="molecule type" value="Genomic_DNA"/>
</dbReference>
<accession>A0A1J5RC82</accession>
<proteinExistence type="predicted"/>
<protein>
    <submittedName>
        <fullName evidence="2">Uncharacterized protein</fullName>
    </submittedName>
</protein>
<reference evidence="2" key="1">
    <citation type="submission" date="2016-10" db="EMBL/GenBank/DDBJ databases">
        <title>Sequence of Gallionella enrichment culture.</title>
        <authorList>
            <person name="Poehlein A."/>
            <person name="Muehling M."/>
            <person name="Daniel R."/>
        </authorList>
    </citation>
    <scope>NUCLEOTIDE SEQUENCE</scope>
</reference>
<dbReference type="AlphaFoldDB" id="A0A1J5RC82"/>
<gene>
    <name evidence="2" type="ORF">GALL_284780</name>
</gene>
<feature type="region of interest" description="Disordered" evidence="1">
    <location>
        <begin position="87"/>
        <end position="114"/>
    </location>
</feature>
<name>A0A1J5RC82_9ZZZZ</name>
<feature type="compositionally biased region" description="Polar residues" evidence="1">
    <location>
        <begin position="95"/>
        <end position="114"/>
    </location>
</feature>
<comment type="caution">
    <text evidence="2">The sequence shown here is derived from an EMBL/GenBank/DDBJ whole genome shotgun (WGS) entry which is preliminary data.</text>
</comment>